<keyword evidence="1" id="KW-0472">Membrane</keyword>
<feature type="non-terminal residue" evidence="3">
    <location>
        <position position="289"/>
    </location>
</feature>
<dbReference type="EMBL" id="UINC01053695">
    <property type="protein sequence ID" value="SVB70523.1"/>
    <property type="molecule type" value="Genomic_DNA"/>
</dbReference>
<evidence type="ECO:0000256" key="1">
    <source>
        <dbReference type="SAM" id="Phobius"/>
    </source>
</evidence>
<protein>
    <recommendedName>
        <fullName evidence="2">Fatty acid desaturase domain-containing protein</fullName>
    </recommendedName>
</protein>
<name>A0A382G7I0_9ZZZZ</name>
<keyword evidence="1" id="KW-0812">Transmembrane</keyword>
<organism evidence="3">
    <name type="scientific">marine metagenome</name>
    <dbReference type="NCBI Taxonomy" id="408172"/>
    <lineage>
        <taxon>unclassified sequences</taxon>
        <taxon>metagenomes</taxon>
        <taxon>ecological metagenomes</taxon>
    </lineage>
</organism>
<dbReference type="GO" id="GO:0006629">
    <property type="term" value="P:lipid metabolic process"/>
    <property type="evidence" value="ECO:0007669"/>
    <property type="project" value="InterPro"/>
</dbReference>
<evidence type="ECO:0000313" key="3">
    <source>
        <dbReference type="EMBL" id="SVB70523.1"/>
    </source>
</evidence>
<feature type="transmembrane region" description="Helical" evidence="1">
    <location>
        <begin position="90"/>
        <end position="110"/>
    </location>
</feature>
<feature type="transmembrane region" description="Helical" evidence="1">
    <location>
        <begin position="57"/>
        <end position="78"/>
    </location>
</feature>
<reference evidence="3" key="1">
    <citation type="submission" date="2018-05" db="EMBL/GenBank/DDBJ databases">
        <authorList>
            <person name="Lanie J.A."/>
            <person name="Ng W.-L."/>
            <person name="Kazmierczak K.M."/>
            <person name="Andrzejewski T.M."/>
            <person name="Davidsen T.M."/>
            <person name="Wayne K.J."/>
            <person name="Tettelin H."/>
            <person name="Glass J.I."/>
            <person name="Rusch D."/>
            <person name="Podicherti R."/>
            <person name="Tsui H.-C.T."/>
            <person name="Winkler M.E."/>
        </authorList>
    </citation>
    <scope>NUCLEOTIDE SEQUENCE</scope>
</reference>
<feature type="transmembrane region" description="Helical" evidence="1">
    <location>
        <begin position="26"/>
        <end position="45"/>
    </location>
</feature>
<gene>
    <name evidence="3" type="ORF">METZ01_LOCUS223377</name>
</gene>
<proteinExistence type="predicted"/>
<evidence type="ECO:0000259" key="2">
    <source>
        <dbReference type="Pfam" id="PF00487"/>
    </source>
</evidence>
<keyword evidence="1" id="KW-1133">Transmembrane helix</keyword>
<dbReference type="CDD" id="cd01060">
    <property type="entry name" value="Membrane-FADS-like"/>
    <property type="match status" value="1"/>
</dbReference>
<accession>A0A382G7I0</accession>
<feature type="transmembrane region" description="Helical" evidence="1">
    <location>
        <begin position="205"/>
        <end position="223"/>
    </location>
</feature>
<feature type="domain" description="Fatty acid desaturase" evidence="2">
    <location>
        <begin position="60"/>
        <end position="286"/>
    </location>
</feature>
<dbReference type="AlphaFoldDB" id="A0A382G7I0"/>
<feature type="transmembrane region" description="Helical" evidence="1">
    <location>
        <begin position="139"/>
        <end position="166"/>
    </location>
</feature>
<dbReference type="InterPro" id="IPR005804">
    <property type="entry name" value="FA_desaturase_dom"/>
</dbReference>
<dbReference type="Pfam" id="PF00487">
    <property type="entry name" value="FA_desaturase"/>
    <property type="match status" value="1"/>
</dbReference>
<sequence>MEQAHENFPMDRARELVKDLFRRNPVIYWTDFLFSALLGWGAFGLALRAPVFSSQQILFVSISYLALYRAVLFIHEIVHFKKGTFKVFRWVWNILCGFPFMIPIFLYQSVHFDHHKQNFYGTRKDGEYFPFALKGRKWVVIHILFSFLVPILFLARFSVLAPLSLIDKRLRTFLMARMSALIIDLDYRRPESSWKNVEDWKIQEFLACLVAWVFIGATVAKIIPAIALFLWYCVSALIFMVNSIRTLAAHRYQNPEENVMSHPNQMLDSVNIPGNGWLTPLWAPVGLRY</sequence>